<dbReference type="Proteomes" id="UP000799750">
    <property type="component" value="Unassembled WGS sequence"/>
</dbReference>
<organism evidence="10 11">
    <name type="scientific">Lophium mytilinum</name>
    <dbReference type="NCBI Taxonomy" id="390894"/>
    <lineage>
        <taxon>Eukaryota</taxon>
        <taxon>Fungi</taxon>
        <taxon>Dikarya</taxon>
        <taxon>Ascomycota</taxon>
        <taxon>Pezizomycotina</taxon>
        <taxon>Dothideomycetes</taxon>
        <taxon>Pleosporomycetidae</taxon>
        <taxon>Mytilinidiales</taxon>
        <taxon>Mytilinidiaceae</taxon>
        <taxon>Lophium</taxon>
    </lineage>
</organism>
<evidence type="ECO:0000256" key="6">
    <source>
        <dbReference type="ARBA" id="ARBA00022771"/>
    </source>
</evidence>
<dbReference type="Gene3D" id="1.20.120.1750">
    <property type="match status" value="1"/>
</dbReference>
<dbReference type="GO" id="GO:0061630">
    <property type="term" value="F:ubiquitin protein ligase activity"/>
    <property type="evidence" value="ECO:0007669"/>
    <property type="project" value="UniProtKB-EC"/>
</dbReference>
<keyword evidence="7" id="KW-0833">Ubl conjugation pathway</keyword>
<accession>A0A6A6QYG1</accession>
<keyword evidence="3" id="KW-0808">Transferase</keyword>
<dbReference type="CDD" id="cd20336">
    <property type="entry name" value="Rcat_RBR"/>
    <property type="match status" value="1"/>
</dbReference>
<keyword evidence="4" id="KW-0479">Metal-binding</keyword>
<dbReference type="SMART" id="SM00647">
    <property type="entry name" value="IBR"/>
    <property type="match status" value="2"/>
</dbReference>
<evidence type="ECO:0000256" key="1">
    <source>
        <dbReference type="ARBA" id="ARBA00001798"/>
    </source>
</evidence>
<evidence type="ECO:0000313" key="11">
    <source>
        <dbReference type="Proteomes" id="UP000799750"/>
    </source>
</evidence>
<proteinExistence type="predicted"/>
<evidence type="ECO:0000256" key="3">
    <source>
        <dbReference type="ARBA" id="ARBA00022679"/>
    </source>
</evidence>
<dbReference type="Pfam" id="PF01485">
    <property type="entry name" value="IBR"/>
    <property type="match status" value="2"/>
</dbReference>
<dbReference type="InterPro" id="IPR013083">
    <property type="entry name" value="Znf_RING/FYVE/PHD"/>
</dbReference>
<dbReference type="Gene3D" id="3.30.40.10">
    <property type="entry name" value="Zinc/RING finger domain, C3HC4 (zinc finger)"/>
    <property type="match status" value="1"/>
</dbReference>
<dbReference type="OrthoDB" id="1431934at2759"/>
<evidence type="ECO:0000256" key="2">
    <source>
        <dbReference type="ARBA" id="ARBA00012251"/>
    </source>
</evidence>
<dbReference type="GO" id="GO:0016567">
    <property type="term" value="P:protein ubiquitination"/>
    <property type="evidence" value="ECO:0007669"/>
    <property type="project" value="InterPro"/>
</dbReference>
<dbReference type="InterPro" id="IPR031127">
    <property type="entry name" value="E3_UB_ligase_RBR"/>
</dbReference>
<gene>
    <name evidence="10" type="ORF">BU16DRAFT_580768</name>
</gene>
<keyword evidence="11" id="KW-1185">Reference proteome</keyword>
<evidence type="ECO:0000313" key="10">
    <source>
        <dbReference type="EMBL" id="KAF2496683.1"/>
    </source>
</evidence>
<dbReference type="InterPro" id="IPR044066">
    <property type="entry name" value="TRIAD_supradom"/>
</dbReference>
<evidence type="ECO:0000256" key="5">
    <source>
        <dbReference type="ARBA" id="ARBA00022737"/>
    </source>
</evidence>
<dbReference type="SUPFAM" id="SSF57850">
    <property type="entry name" value="RING/U-box"/>
    <property type="match status" value="2"/>
</dbReference>
<dbReference type="InterPro" id="IPR002867">
    <property type="entry name" value="IBR_dom"/>
</dbReference>
<dbReference type="GO" id="GO:0008270">
    <property type="term" value="F:zinc ion binding"/>
    <property type="evidence" value="ECO:0007669"/>
    <property type="project" value="UniProtKB-KW"/>
</dbReference>
<dbReference type="PANTHER" id="PTHR11685">
    <property type="entry name" value="RBR FAMILY RING FINGER AND IBR DOMAIN-CONTAINING"/>
    <property type="match status" value="1"/>
</dbReference>
<feature type="domain" description="RING-type" evidence="9">
    <location>
        <begin position="125"/>
        <end position="347"/>
    </location>
</feature>
<dbReference type="EMBL" id="MU004187">
    <property type="protein sequence ID" value="KAF2496683.1"/>
    <property type="molecule type" value="Genomic_DNA"/>
</dbReference>
<protein>
    <recommendedName>
        <fullName evidence="2">RBR-type E3 ubiquitin transferase</fullName>
        <ecNumber evidence="2">2.3.2.31</ecNumber>
    </recommendedName>
</protein>
<evidence type="ECO:0000256" key="4">
    <source>
        <dbReference type="ARBA" id="ARBA00022723"/>
    </source>
</evidence>
<keyword evidence="5" id="KW-0677">Repeat</keyword>
<dbReference type="AlphaFoldDB" id="A0A6A6QYG1"/>
<sequence>MADEDFENWKLCFNVNLSFQVLTKAGTWQCLGCDTTHTSPNPSYRSNFPIIAAECPAGHNNQLNIEAVGACPSCDQDLVLNISTRKQACFQEGCRRLLVVKEEVVKPRVVASVYEKYLGLLEEYRTFECPVCMVDYPLSEAPSRPPSTKCTHDPNVCSDCVTAMLVAQISGGRWEYIKCPSNDCEEELDGKDIQASTPADTFREYNEFVTNRALSQDPNFRWCCGRINDGQESCTWGQLCSGPTAAGWRCIKCNQLNCFACKGPGHPDETCDAYKARQGDSEANERRILQITKKCPKKGCSNQIEKNGGCINMKCPCGINFCWECKIIYGRGNTPCACGMHSLHEGCRRHLKTCSYKRPNAIIDKPTASHPLYQEGWDQDPEYIG</sequence>
<dbReference type="EC" id="2.3.2.31" evidence="2"/>
<keyword evidence="8" id="KW-0862">Zinc</keyword>
<name>A0A6A6QYG1_9PEZI</name>
<evidence type="ECO:0000259" key="9">
    <source>
        <dbReference type="PROSITE" id="PS51873"/>
    </source>
</evidence>
<keyword evidence="6" id="KW-0863">Zinc-finger</keyword>
<evidence type="ECO:0000256" key="7">
    <source>
        <dbReference type="ARBA" id="ARBA00022786"/>
    </source>
</evidence>
<evidence type="ECO:0000256" key="8">
    <source>
        <dbReference type="ARBA" id="ARBA00022833"/>
    </source>
</evidence>
<dbReference type="PROSITE" id="PS51873">
    <property type="entry name" value="TRIAD"/>
    <property type="match status" value="1"/>
</dbReference>
<comment type="catalytic activity">
    <reaction evidence="1">
        <text>[E2 ubiquitin-conjugating enzyme]-S-ubiquitinyl-L-cysteine + [acceptor protein]-L-lysine = [E2 ubiquitin-conjugating enzyme]-L-cysteine + [acceptor protein]-N(6)-ubiquitinyl-L-lysine.</text>
        <dbReference type="EC" id="2.3.2.31"/>
    </reaction>
</comment>
<reference evidence="10" key="1">
    <citation type="journal article" date="2020" name="Stud. Mycol.">
        <title>101 Dothideomycetes genomes: a test case for predicting lifestyles and emergence of pathogens.</title>
        <authorList>
            <person name="Haridas S."/>
            <person name="Albert R."/>
            <person name="Binder M."/>
            <person name="Bloem J."/>
            <person name="Labutti K."/>
            <person name="Salamov A."/>
            <person name="Andreopoulos B."/>
            <person name="Baker S."/>
            <person name="Barry K."/>
            <person name="Bills G."/>
            <person name="Bluhm B."/>
            <person name="Cannon C."/>
            <person name="Castanera R."/>
            <person name="Culley D."/>
            <person name="Daum C."/>
            <person name="Ezra D."/>
            <person name="Gonzalez J."/>
            <person name="Henrissat B."/>
            <person name="Kuo A."/>
            <person name="Liang C."/>
            <person name="Lipzen A."/>
            <person name="Lutzoni F."/>
            <person name="Magnuson J."/>
            <person name="Mondo S."/>
            <person name="Nolan M."/>
            <person name="Ohm R."/>
            <person name="Pangilinan J."/>
            <person name="Park H.-J."/>
            <person name="Ramirez L."/>
            <person name="Alfaro M."/>
            <person name="Sun H."/>
            <person name="Tritt A."/>
            <person name="Yoshinaga Y."/>
            <person name="Zwiers L.-H."/>
            <person name="Turgeon B."/>
            <person name="Goodwin S."/>
            <person name="Spatafora J."/>
            <person name="Crous P."/>
            <person name="Grigoriev I."/>
        </authorList>
    </citation>
    <scope>NUCLEOTIDE SEQUENCE</scope>
    <source>
        <strain evidence="10">CBS 269.34</strain>
    </source>
</reference>